<keyword evidence="3" id="KW-1003">Cell membrane</keyword>
<keyword evidence="10" id="KW-1185">Reference proteome</keyword>
<keyword evidence="5 7" id="KW-1133">Transmembrane helix</keyword>
<keyword evidence="4 7" id="KW-0812">Transmembrane</keyword>
<dbReference type="RefSeq" id="WP_308728201.1">
    <property type="nucleotide sequence ID" value="NZ_JAJEQF010000016.1"/>
</dbReference>
<feature type="transmembrane region" description="Helical" evidence="7">
    <location>
        <begin position="166"/>
        <end position="189"/>
    </location>
</feature>
<protein>
    <submittedName>
        <fullName evidence="9">Citrate transporter</fullName>
    </submittedName>
</protein>
<dbReference type="PANTHER" id="PTHR43302:SF5">
    <property type="entry name" value="TRANSPORTER ARSB-RELATED"/>
    <property type="match status" value="1"/>
</dbReference>
<proteinExistence type="predicted"/>
<dbReference type="Proteomes" id="UP001199355">
    <property type="component" value="Unassembled WGS sequence"/>
</dbReference>
<feature type="transmembrane region" description="Helical" evidence="7">
    <location>
        <begin position="219"/>
        <end position="251"/>
    </location>
</feature>
<dbReference type="PANTHER" id="PTHR43302">
    <property type="entry name" value="TRANSPORTER ARSB-RELATED"/>
    <property type="match status" value="1"/>
</dbReference>
<evidence type="ECO:0000256" key="5">
    <source>
        <dbReference type="ARBA" id="ARBA00022989"/>
    </source>
</evidence>
<feature type="transmembrane region" description="Helical" evidence="7">
    <location>
        <begin position="263"/>
        <end position="284"/>
    </location>
</feature>
<name>A0AAE3AVH7_9FIRM</name>
<gene>
    <name evidence="9" type="ORF">LKD45_07935</name>
</gene>
<accession>A0AAE3AVH7</accession>
<dbReference type="EMBL" id="JAJEQF010000016">
    <property type="protein sequence ID" value="MCC2167621.1"/>
    <property type="molecule type" value="Genomic_DNA"/>
</dbReference>
<sequence length="385" mass="41999">MLYSICQKLFYKIRQETVLSIAVLLALLSACFVLPDASYFGYIDFRTLTILFSLMTVMAGLQRQGVFTRFAYSLLSRTNSITSLVFVLVGLCFFCSMLITNDVALLTFVPFSFAVLGQLPEASGKKLLTPVVCLQTIAANLGSMLTPIGNPQNLYLYGKSQLSFSAFLQLMLPYTLLSAILLSVCIFYLGHPHRQQTVSSSIQNPTTNAAQKKPALIRLYIVLFFFCLLAVLHVLPYPAVFVLVLLGAWIADKKVLAQVDYSLLATFLAFFIFIGNLGRIPAFASWLSAALSGREILISVLASQVMSNVPAALLLSGFSNNVPALIVGTNLGGLGTLIASMASLISYRQIARKLPEQKGPYFLLFTLANIGFLAILLVFATAVHP</sequence>
<comment type="subcellular location">
    <subcellularLocation>
        <location evidence="1">Cell membrane</location>
        <topology evidence="1">Multi-pass membrane protein</topology>
    </subcellularLocation>
</comment>
<dbReference type="InterPro" id="IPR004680">
    <property type="entry name" value="Cit_transptr-like_dom"/>
</dbReference>
<evidence type="ECO:0000256" key="7">
    <source>
        <dbReference type="SAM" id="Phobius"/>
    </source>
</evidence>
<feature type="transmembrane region" description="Helical" evidence="7">
    <location>
        <begin position="324"/>
        <end position="347"/>
    </location>
</feature>
<evidence type="ECO:0000313" key="9">
    <source>
        <dbReference type="EMBL" id="MCC2167621.1"/>
    </source>
</evidence>
<feature type="domain" description="Citrate transporter-like" evidence="8">
    <location>
        <begin position="17"/>
        <end position="315"/>
    </location>
</feature>
<evidence type="ECO:0000256" key="2">
    <source>
        <dbReference type="ARBA" id="ARBA00022448"/>
    </source>
</evidence>
<feature type="transmembrane region" description="Helical" evidence="7">
    <location>
        <begin position="17"/>
        <end position="35"/>
    </location>
</feature>
<evidence type="ECO:0000256" key="6">
    <source>
        <dbReference type="ARBA" id="ARBA00023136"/>
    </source>
</evidence>
<reference evidence="9 10" key="1">
    <citation type="submission" date="2021-10" db="EMBL/GenBank/DDBJ databases">
        <title>Anaerobic single-cell dispensing facilitates the cultivation of human gut bacteria.</title>
        <authorList>
            <person name="Afrizal A."/>
        </authorList>
    </citation>
    <scope>NUCLEOTIDE SEQUENCE [LARGE SCALE GENOMIC DNA]</scope>
    <source>
        <strain evidence="9 10">CLA-AA-H244</strain>
    </source>
</reference>
<feature type="transmembrane region" description="Helical" evidence="7">
    <location>
        <begin position="41"/>
        <end position="61"/>
    </location>
</feature>
<feature type="transmembrane region" description="Helical" evidence="7">
    <location>
        <begin position="359"/>
        <end position="383"/>
    </location>
</feature>
<dbReference type="AlphaFoldDB" id="A0AAE3AVH7"/>
<comment type="caution">
    <text evidence="9">The sequence shown here is derived from an EMBL/GenBank/DDBJ whole genome shotgun (WGS) entry which is preliminary data.</text>
</comment>
<keyword evidence="6 7" id="KW-0472">Membrane</keyword>
<feature type="transmembrane region" description="Helical" evidence="7">
    <location>
        <begin position="296"/>
        <end position="318"/>
    </location>
</feature>
<dbReference type="GO" id="GO:0055085">
    <property type="term" value="P:transmembrane transport"/>
    <property type="evidence" value="ECO:0007669"/>
    <property type="project" value="InterPro"/>
</dbReference>
<evidence type="ECO:0000256" key="4">
    <source>
        <dbReference type="ARBA" id="ARBA00022692"/>
    </source>
</evidence>
<evidence type="ECO:0000313" key="10">
    <source>
        <dbReference type="Proteomes" id="UP001199355"/>
    </source>
</evidence>
<dbReference type="GO" id="GO:0005886">
    <property type="term" value="C:plasma membrane"/>
    <property type="evidence" value="ECO:0007669"/>
    <property type="project" value="UniProtKB-SubCell"/>
</dbReference>
<keyword evidence="2" id="KW-0813">Transport</keyword>
<evidence type="ECO:0000256" key="3">
    <source>
        <dbReference type="ARBA" id="ARBA00022475"/>
    </source>
</evidence>
<organism evidence="9 10">
    <name type="scientific">Gallintestinimicrobium propionicum</name>
    <dbReference type="NCBI Taxonomy" id="2981770"/>
    <lineage>
        <taxon>Bacteria</taxon>
        <taxon>Bacillati</taxon>
        <taxon>Bacillota</taxon>
        <taxon>Clostridia</taxon>
        <taxon>Lachnospirales</taxon>
        <taxon>Lachnospiraceae</taxon>
        <taxon>Gallintestinimicrobium</taxon>
    </lineage>
</organism>
<feature type="transmembrane region" description="Helical" evidence="7">
    <location>
        <begin position="81"/>
        <end position="99"/>
    </location>
</feature>
<dbReference type="Pfam" id="PF03600">
    <property type="entry name" value="CitMHS"/>
    <property type="match status" value="1"/>
</dbReference>
<evidence type="ECO:0000259" key="8">
    <source>
        <dbReference type="Pfam" id="PF03600"/>
    </source>
</evidence>
<evidence type="ECO:0000256" key="1">
    <source>
        <dbReference type="ARBA" id="ARBA00004651"/>
    </source>
</evidence>